<evidence type="ECO:0000256" key="1">
    <source>
        <dbReference type="SAM" id="MobiDB-lite"/>
    </source>
</evidence>
<protein>
    <submittedName>
        <fullName evidence="2">Uncharacterized protein</fullName>
    </submittedName>
</protein>
<gene>
    <name evidence="2" type="ORF">GUJ93_ZPchr0008g13116</name>
</gene>
<name>A0A8J5UWR3_ZIZPA</name>
<keyword evidence="3" id="KW-1185">Reference proteome</keyword>
<feature type="compositionally biased region" description="Basic and acidic residues" evidence="1">
    <location>
        <begin position="1"/>
        <end position="12"/>
    </location>
</feature>
<dbReference type="AlphaFoldDB" id="A0A8J5UWR3"/>
<dbReference type="EMBL" id="JAAALK010000290">
    <property type="protein sequence ID" value="KAG8046847.1"/>
    <property type="molecule type" value="Genomic_DNA"/>
</dbReference>
<organism evidence="2 3">
    <name type="scientific">Zizania palustris</name>
    <name type="common">Northern wild rice</name>
    <dbReference type="NCBI Taxonomy" id="103762"/>
    <lineage>
        <taxon>Eukaryota</taxon>
        <taxon>Viridiplantae</taxon>
        <taxon>Streptophyta</taxon>
        <taxon>Embryophyta</taxon>
        <taxon>Tracheophyta</taxon>
        <taxon>Spermatophyta</taxon>
        <taxon>Magnoliopsida</taxon>
        <taxon>Liliopsida</taxon>
        <taxon>Poales</taxon>
        <taxon>Poaceae</taxon>
        <taxon>BOP clade</taxon>
        <taxon>Oryzoideae</taxon>
        <taxon>Oryzeae</taxon>
        <taxon>Zizaniinae</taxon>
        <taxon>Zizania</taxon>
    </lineage>
</organism>
<comment type="caution">
    <text evidence="2">The sequence shown here is derived from an EMBL/GenBank/DDBJ whole genome shotgun (WGS) entry which is preliminary data.</text>
</comment>
<dbReference type="Proteomes" id="UP000729402">
    <property type="component" value="Unassembled WGS sequence"/>
</dbReference>
<evidence type="ECO:0000313" key="2">
    <source>
        <dbReference type="EMBL" id="KAG8046847.1"/>
    </source>
</evidence>
<accession>A0A8J5UWR3</accession>
<proteinExistence type="predicted"/>
<reference evidence="2" key="2">
    <citation type="submission" date="2021-02" db="EMBL/GenBank/DDBJ databases">
        <authorList>
            <person name="Kimball J.A."/>
            <person name="Haas M.W."/>
            <person name="Macchietto M."/>
            <person name="Kono T."/>
            <person name="Duquette J."/>
            <person name="Shao M."/>
        </authorList>
    </citation>
    <scope>NUCLEOTIDE SEQUENCE</scope>
    <source>
        <tissue evidence="2">Fresh leaf tissue</tissue>
    </source>
</reference>
<feature type="region of interest" description="Disordered" evidence="1">
    <location>
        <begin position="1"/>
        <end position="47"/>
    </location>
</feature>
<sequence>MERRWLRGEEGGAKTNTHAARTAERRRTPVRRGWRSGDGRLCGEDGGAAMEAGTVRTAVRRRRTVERRRRPTR</sequence>
<reference evidence="2" key="1">
    <citation type="journal article" date="2021" name="bioRxiv">
        <title>Whole Genome Assembly and Annotation of Northern Wild Rice, Zizania palustris L., Supports a Whole Genome Duplication in the Zizania Genus.</title>
        <authorList>
            <person name="Haas M."/>
            <person name="Kono T."/>
            <person name="Macchietto M."/>
            <person name="Millas R."/>
            <person name="McGilp L."/>
            <person name="Shao M."/>
            <person name="Duquette J."/>
            <person name="Hirsch C.N."/>
            <person name="Kimball J."/>
        </authorList>
    </citation>
    <scope>NUCLEOTIDE SEQUENCE</scope>
    <source>
        <tissue evidence="2">Fresh leaf tissue</tissue>
    </source>
</reference>
<evidence type="ECO:0000313" key="3">
    <source>
        <dbReference type="Proteomes" id="UP000729402"/>
    </source>
</evidence>